<protein>
    <submittedName>
        <fullName evidence="3">Uncharacterized protein</fullName>
    </submittedName>
</protein>
<evidence type="ECO:0000313" key="3">
    <source>
        <dbReference type="EMBL" id="KAK5957223.1"/>
    </source>
</evidence>
<dbReference type="EMBL" id="JAKLMC020000003">
    <property type="protein sequence ID" value="KAK5957223.1"/>
    <property type="molecule type" value="Genomic_DNA"/>
</dbReference>
<sequence>MYIPTTFTFPDNKSKGHTKRDDFSKDNIWIIVLSFAILLVIFAGILYRWRMRSKQQAQEYSASWPS</sequence>
<comment type="caution">
    <text evidence="3">The sequence shown here is derived from an EMBL/GenBank/DDBJ whole genome shotgun (WGS) entry which is preliminary data.</text>
</comment>
<keyword evidence="2" id="KW-0812">Transmembrane</keyword>
<keyword evidence="2" id="KW-1133">Transmembrane helix</keyword>
<keyword evidence="4" id="KW-1185">Reference proteome</keyword>
<dbReference type="Proteomes" id="UP001316803">
    <property type="component" value="Unassembled WGS sequence"/>
</dbReference>
<feature type="region of interest" description="Disordered" evidence="1">
    <location>
        <begin position="1"/>
        <end position="20"/>
    </location>
</feature>
<reference evidence="3 4" key="1">
    <citation type="submission" date="2022-12" db="EMBL/GenBank/DDBJ databases">
        <title>Genomic features and morphological characterization of a novel Knufia sp. strain isolated from spacecraft assembly facility.</title>
        <authorList>
            <person name="Teixeira M."/>
            <person name="Chander A.M."/>
            <person name="Stajich J.E."/>
            <person name="Venkateswaran K."/>
        </authorList>
    </citation>
    <scope>NUCLEOTIDE SEQUENCE [LARGE SCALE GENOMIC DNA]</scope>
    <source>
        <strain evidence="3 4">FJI-L2-BK-P2</strain>
    </source>
</reference>
<accession>A0AAN8F5R0</accession>
<evidence type="ECO:0000256" key="1">
    <source>
        <dbReference type="SAM" id="MobiDB-lite"/>
    </source>
</evidence>
<dbReference type="AlphaFoldDB" id="A0AAN8F5R0"/>
<keyword evidence="2" id="KW-0472">Membrane</keyword>
<evidence type="ECO:0000313" key="4">
    <source>
        <dbReference type="Proteomes" id="UP001316803"/>
    </source>
</evidence>
<name>A0AAN8F5R0_9EURO</name>
<feature type="transmembrane region" description="Helical" evidence="2">
    <location>
        <begin position="28"/>
        <end position="47"/>
    </location>
</feature>
<gene>
    <name evidence="3" type="ORF">OHC33_001594</name>
</gene>
<feature type="compositionally biased region" description="Polar residues" evidence="1">
    <location>
        <begin position="1"/>
        <end position="11"/>
    </location>
</feature>
<proteinExistence type="predicted"/>
<evidence type="ECO:0000256" key="2">
    <source>
        <dbReference type="SAM" id="Phobius"/>
    </source>
</evidence>
<organism evidence="3 4">
    <name type="scientific">Knufia fluminis</name>
    <dbReference type="NCBI Taxonomy" id="191047"/>
    <lineage>
        <taxon>Eukaryota</taxon>
        <taxon>Fungi</taxon>
        <taxon>Dikarya</taxon>
        <taxon>Ascomycota</taxon>
        <taxon>Pezizomycotina</taxon>
        <taxon>Eurotiomycetes</taxon>
        <taxon>Chaetothyriomycetidae</taxon>
        <taxon>Chaetothyriales</taxon>
        <taxon>Trichomeriaceae</taxon>
        <taxon>Knufia</taxon>
    </lineage>
</organism>